<reference evidence="4" key="1">
    <citation type="submission" date="2017-08" db="EMBL/GenBank/DDBJ databases">
        <title>Mesorhizobium wenxinae sp. nov., a novel rhizobial species isolated from root nodules of chickpea (Cicer arietinum L.).</title>
        <authorList>
            <person name="Zhang J."/>
        </authorList>
    </citation>
    <scope>NUCLEOTIDE SEQUENCE [LARGE SCALE GENOMIC DNA]</scope>
    <source>
        <strain evidence="4">USDA 3392</strain>
    </source>
</reference>
<evidence type="ECO:0000259" key="1">
    <source>
        <dbReference type="Pfam" id="PF00534"/>
    </source>
</evidence>
<evidence type="ECO:0000313" key="3">
    <source>
        <dbReference type="EMBL" id="PAQ00552.1"/>
    </source>
</evidence>
<feature type="domain" description="Glycosyltransferase subfamily 4-like N-terminal" evidence="2">
    <location>
        <begin position="27"/>
        <end position="199"/>
    </location>
</feature>
<dbReference type="InterPro" id="IPR001296">
    <property type="entry name" value="Glyco_trans_1"/>
</dbReference>
<dbReference type="PANTHER" id="PTHR12526">
    <property type="entry name" value="GLYCOSYLTRANSFERASE"/>
    <property type="match status" value="1"/>
</dbReference>
<proteinExistence type="predicted"/>
<gene>
    <name evidence="3" type="ORF">CIT25_19395</name>
</gene>
<feature type="domain" description="Glycosyl transferase family 1" evidence="1">
    <location>
        <begin position="209"/>
        <end position="370"/>
    </location>
</feature>
<dbReference type="Proteomes" id="UP000216215">
    <property type="component" value="Unassembled WGS sequence"/>
</dbReference>
<evidence type="ECO:0000313" key="4">
    <source>
        <dbReference type="Proteomes" id="UP000216215"/>
    </source>
</evidence>
<dbReference type="Pfam" id="PF00534">
    <property type="entry name" value="Glycos_transf_1"/>
    <property type="match status" value="1"/>
</dbReference>
<dbReference type="AlphaFoldDB" id="A0AB36R6W2"/>
<dbReference type="PANTHER" id="PTHR12526:SF638">
    <property type="entry name" value="SPORE COAT PROTEIN SA"/>
    <property type="match status" value="1"/>
</dbReference>
<evidence type="ECO:0008006" key="5">
    <source>
        <dbReference type="Google" id="ProtNLM"/>
    </source>
</evidence>
<organism evidence="3 4">
    <name type="scientific">Mesorhizobium mediterraneum</name>
    <dbReference type="NCBI Taxonomy" id="43617"/>
    <lineage>
        <taxon>Bacteria</taxon>
        <taxon>Pseudomonadati</taxon>
        <taxon>Pseudomonadota</taxon>
        <taxon>Alphaproteobacteria</taxon>
        <taxon>Hyphomicrobiales</taxon>
        <taxon>Phyllobacteriaceae</taxon>
        <taxon>Mesorhizobium</taxon>
    </lineage>
</organism>
<accession>A0AB36R6W2</accession>
<dbReference type="InterPro" id="IPR028098">
    <property type="entry name" value="Glyco_trans_4-like_N"/>
</dbReference>
<dbReference type="SUPFAM" id="SSF53756">
    <property type="entry name" value="UDP-Glycosyltransferase/glycogen phosphorylase"/>
    <property type="match status" value="1"/>
</dbReference>
<name>A0AB36R6W2_9HYPH</name>
<dbReference type="CDD" id="cd03801">
    <property type="entry name" value="GT4_PimA-like"/>
    <property type="match status" value="1"/>
</dbReference>
<protein>
    <recommendedName>
        <fullName evidence="5">Glycosyl transferase family 1</fullName>
    </recommendedName>
</protein>
<comment type="caution">
    <text evidence="3">The sequence shown here is derived from an EMBL/GenBank/DDBJ whole genome shotgun (WGS) entry which is preliminary data.</text>
</comment>
<keyword evidence="4" id="KW-1185">Reference proteome</keyword>
<evidence type="ECO:0000259" key="2">
    <source>
        <dbReference type="Pfam" id="PF13439"/>
    </source>
</evidence>
<dbReference type="Gene3D" id="3.40.50.2000">
    <property type="entry name" value="Glycogen Phosphorylase B"/>
    <property type="match status" value="2"/>
</dbReference>
<dbReference type="Pfam" id="PF13439">
    <property type="entry name" value="Glyco_transf_4"/>
    <property type="match status" value="1"/>
</dbReference>
<dbReference type="GO" id="GO:0016757">
    <property type="term" value="F:glycosyltransferase activity"/>
    <property type="evidence" value="ECO:0007669"/>
    <property type="project" value="InterPro"/>
</dbReference>
<dbReference type="EMBL" id="NPKI01000025">
    <property type="protein sequence ID" value="PAQ00552.1"/>
    <property type="molecule type" value="Genomic_DNA"/>
</dbReference>
<sequence length="401" mass="43934">MVRKCGRFRVYPIVKKVLYFHHATGLGGAPRSLSLLIRGLDRERFQPIVAMPKREGNGAVKALFREAGAEVIEERDIRPFNGSSVARNDALKDRAYAIASYPLTVRCAKRLVNDVRPDLVHLNSTCLVAAAAGAHMAAPKLPVIAHVREPLLSNRWGRALASLNRRHVNAFISIDEAGLRTLGSKDADGTVVYNFVDDEAFHSDPESGEKYRRMQAWNADDIVFLFLARVAPSNGPLELVKLIDENAQKLHPSARFVVAGFPKSKTGYALAAYEAAGRSPRCVAVDFVEDPVPLMLASDVMVAPFTEPHSARSVFEGAALGKPGLVANVPHLVELVRDGHTGAVFSWEEPNTFVSAVNDLCNSDKRTEMGRASLEFAKANFCSKTGVEKTMSVYDKLLENR</sequence>